<evidence type="ECO:0000256" key="2">
    <source>
        <dbReference type="ARBA" id="ARBA00022525"/>
    </source>
</evidence>
<feature type="compositionally biased region" description="Basic residues" evidence="4">
    <location>
        <begin position="1"/>
        <end position="16"/>
    </location>
</feature>
<feature type="region of interest" description="Disordered" evidence="4">
    <location>
        <begin position="79"/>
        <end position="127"/>
    </location>
</feature>
<comment type="subcellular location">
    <subcellularLocation>
        <location evidence="1">Secreted</location>
    </subcellularLocation>
</comment>
<evidence type="ECO:0000256" key="4">
    <source>
        <dbReference type="SAM" id="MobiDB-lite"/>
    </source>
</evidence>
<evidence type="ECO:0000256" key="3">
    <source>
        <dbReference type="ARBA" id="ARBA00022729"/>
    </source>
</evidence>
<dbReference type="AlphaFoldDB" id="A0AAN9GBL2"/>
<keyword evidence="2" id="KW-0964">Secreted</keyword>
<evidence type="ECO:0000259" key="5">
    <source>
        <dbReference type="PROSITE" id="PS50871"/>
    </source>
</evidence>
<keyword evidence="3" id="KW-0732">Signal</keyword>
<dbReference type="InterPro" id="IPR001073">
    <property type="entry name" value="C1q_dom"/>
</dbReference>
<protein>
    <recommendedName>
        <fullName evidence="5">C1q domain-containing protein</fullName>
    </recommendedName>
</protein>
<dbReference type="EMBL" id="JBAMIC010000010">
    <property type="protein sequence ID" value="KAK7102242.1"/>
    <property type="molecule type" value="Genomic_DNA"/>
</dbReference>
<feature type="region of interest" description="Disordered" evidence="4">
    <location>
        <begin position="1"/>
        <end position="39"/>
    </location>
</feature>
<reference evidence="6 7" key="1">
    <citation type="submission" date="2024-02" db="EMBL/GenBank/DDBJ databases">
        <title>Chromosome-scale genome assembly of the rough periwinkle Littorina saxatilis.</title>
        <authorList>
            <person name="De Jode A."/>
            <person name="Faria R."/>
            <person name="Formenti G."/>
            <person name="Sims Y."/>
            <person name="Smith T.P."/>
            <person name="Tracey A."/>
            <person name="Wood J.M.D."/>
            <person name="Zagrodzka Z.B."/>
            <person name="Johannesson K."/>
            <person name="Butlin R.K."/>
            <person name="Leder E.H."/>
        </authorList>
    </citation>
    <scope>NUCLEOTIDE SEQUENCE [LARGE SCALE GENOMIC DNA]</scope>
    <source>
        <strain evidence="6">Snail1</strain>
        <tissue evidence="6">Muscle</tissue>
    </source>
</reference>
<dbReference type="Pfam" id="PF00386">
    <property type="entry name" value="C1q"/>
    <property type="match status" value="1"/>
</dbReference>
<feature type="domain" description="C1q" evidence="5">
    <location>
        <begin position="293"/>
        <end position="429"/>
    </location>
</feature>
<dbReference type="SUPFAM" id="SSF49842">
    <property type="entry name" value="TNF-like"/>
    <property type="match status" value="1"/>
</dbReference>
<proteinExistence type="predicted"/>
<dbReference type="PANTHER" id="PTHR22923:SF116">
    <property type="entry name" value="C1Q DOMAIN-CONTAINING PROTEIN"/>
    <property type="match status" value="1"/>
</dbReference>
<comment type="caution">
    <text evidence="6">The sequence shown here is derived from an EMBL/GenBank/DDBJ whole genome shotgun (WGS) entry which is preliminary data.</text>
</comment>
<accession>A0AAN9GBL2</accession>
<evidence type="ECO:0000256" key="1">
    <source>
        <dbReference type="ARBA" id="ARBA00004613"/>
    </source>
</evidence>
<dbReference type="SMART" id="SM00110">
    <property type="entry name" value="C1Q"/>
    <property type="match status" value="1"/>
</dbReference>
<dbReference type="PROSITE" id="PS50871">
    <property type="entry name" value="C1Q"/>
    <property type="match status" value="1"/>
</dbReference>
<feature type="region of interest" description="Disordered" evidence="4">
    <location>
        <begin position="175"/>
        <end position="207"/>
    </location>
</feature>
<name>A0AAN9GBL2_9CAEN</name>
<dbReference type="GO" id="GO:0005576">
    <property type="term" value="C:extracellular region"/>
    <property type="evidence" value="ECO:0007669"/>
    <property type="project" value="UniProtKB-SubCell"/>
</dbReference>
<organism evidence="6 7">
    <name type="scientific">Littorina saxatilis</name>
    <dbReference type="NCBI Taxonomy" id="31220"/>
    <lineage>
        <taxon>Eukaryota</taxon>
        <taxon>Metazoa</taxon>
        <taxon>Spiralia</taxon>
        <taxon>Lophotrochozoa</taxon>
        <taxon>Mollusca</taxon>
        <taxon>Gastropoda</taxon>
        <taxon>Caenogastropoda</taxon>
        <taxon>Littorinimorpha</taxon>
        <taxon>Littorinoidea</taxon>
        <taxon>Littorinidae</taxon>
        <taxon>Littorina</taxon>
    </lineage>
</organism>
<feature type="compositionally biased region" description="Basic and acidic residues" evidence="4">
    <location>
        <begin position="175"/>
        <end position="187"/>
    </location>
</feature>
<feature type="compositionally biased region" description="Basic and acidic residues" evidence="4">
    <location>
        <begin position="99"/>
        <end position="115"/>
    </location>
</feature>
<dbReference type="InterPro" id="IPR008983">
    <property type="entry name" value="Tumour_necrosis_fac-like_dom"/>
</dbReference>
<dbReference type="Proteomes" id="UP001374579">
    <property type="component" value="Unassembled WGS sequence"/>
</dbReference>
<evidence type="ECO:0000313" key="6">
    <source>
        <dbReference type="EMBL" id="KAK7102242.1"/>
    </source>
</evidence>
<dbReference type="Gene3D" id="2.60.120.40">
    <property type="match status" value="1"/>
</dbReference>
<evidence type="ECO:0000313" key="7">
    <source>
        <dbReference type="Proteomes" id="UP001374579"/>
    </source>
</evidence>
<keyword evidence="7" id="KW-1185">Reference proteome</keyword>
<dbReference type="PRINTS" id="PR00007">
    <property type="entry name" value="COMPLEMNTC1Q"/>
</dbReference>
<sequence>MWSRKSSKGKASRKNTSKSSEAKAPTEEASGDVPRENFHIQDLQQEVQTLRTEMEKWKLDTEREWKHELQMLKKEIQNLKQGQPAQLAEAITEESSVDEFQHRSKLRSDETKEKSGTAPTESEEAVGIKEDDLEMKYHLLEKIEELQNGMEIIQGELSTLKGDFVEFQQETKATLDDHMKRISKEARPSSSADGKSSKKVKKDDLEQLKNDVKALQTDTDKKMSSFEIHSKKVDEEIEAANRKSESENANLRKELEKLQKEDETFRTDVHASLDCLRDSMAEKTKSLESKLDTSSMLVSFHAQLTRSVETTEVTTLVCDGIVDNTSNSYDRTTGVFTAPVSGTYCFLATASPNTEKDEDDGDVPAALDIVINGKVKGGVWSYGHSWSSGHCVFRLDKDDEVWLRTLKGRHLFEEGWWTTFSGMLVQAQV</sequence>
<dbReference type="PANTHER" id="PTHR22923">
    <property type="entry name" value="CEREBELLIN-RELATED"/>
    <property type="match status" value="1"/>
</dbReference>
<dbReference type="InterPro" id="IPR050822">
    <property type="entry name" value="Cerebellin_Synaptic_Org"/>
</dbReference>
<gene>
    <name evidence="6" type="ORF">V1264_020487</name>
</gene>